<evidence type="ECO:0000256" key="2">
    <source>
        <dbReference type="SAM" id="Phobius"/>
    </source>
</evidence>
<dbReference type="Proteomes" id="UP000601223">
    <property type="component" value="Unassembled WGS sequence"/>
</dbReference>
<feature type="transmembrane region" description="Helical" evidence="2">
    <location>
        <begin position="54"/>
        <end position="71"/>
    </location>
</feature>
<feature type="transmembrane region" description="Helical" evidence="2">
    <location>
        <begin position="186"/>
        <end position="204"/>
    </location>
</feature>
<evidence type="ECO:0000256" key="1">
    <source>
        <dbReference type="SAM" id="MobiDB-lite"/>
    </source>
</evidence>
<keyword evidence="4" id="KW-1185">Reference proteome</keyword>
<keyword evidence="2" id="KW-0472">Membrane</keyword>
<feature type="compositionally biased region" description="Basic and acidic residues" evidence="1">
    <location>
        <begin position="324"/>
        <end position="333"/>
    </location>
</feature>
<feature type="transmembrane region" description="Helical" evidence="2">
    <location>
        <begin position="147"/>
        <end position="166"/>
    </location>
</feature>
<feature type="transmembrane region" description="Helical" evidence="2">
    <location>
        <begin position="211"/>
        <end position="231"/>
    </location>
</feature>
<feature type="transmembrane region" description="Helical" evidence="2">
    <location>
        <begin position="243"/>
        <end position="261"/>
    </location>
</feature>
<organism evidence="3 4">
    <name type="scientific">Catellatospora bangladeshensis</name>
    <dbReference type="NCBI Taxonomy" id="310355"/>
    <lineage>
        <taxon>Bacteria</taxon>
        <taxon>Bacillati</taxon>
        <taxon>Actinomycetota</taxon>
        <taxon>Actinomycetes</taxon>
        <taxon>Micromonosporales</taxon>
        <taxon>Micromonosporaceae</taxon>
        <taxon>Catellatospora</taxon>
    </lineage>
</organism>
<feature type="transmembrane region" description="Helical" evidence="2">
    <location>
        <begin position="83"/>
        <end position="106"/>
    </location>
</feature>
<keyword evidence="2" id="KW-1133">Transmembrane helix</keyword>
<feature type="transmembrane region" description="Helical" evidence="2">
    <location>
        <begin position="302"/>
        <end position="320"/>
    </location>
</feature>
<dbReference type="AlphaFoldDB" id="A0A8J3JQ93"/>
<feature type="transmembrane region" description="Helical" evidence="2">
    <location>
        <begin position="21"/>
        <end position="42"/>
    </location>
</feature>
<sequence>MTREGRLVRLRERCGGRGPRWALAVVLLTGVVVEAVRDLTAGRHPSDLPIIDDWLSAGLILASSAICARGARRRPAGPARAAWWCFAAALLLYGLAVITESVLYAGGRDIPTPNPTDPLYLSTYPLFMAGLVGMVRARVRDAPWHRWLDGFVLVLVVATPGVLLVIEPVVKNAPIDLLGKTVTVAYPLGDVLLLGALLGTLPLMSWRLIGSWPWVAAGLVCLTFADAAYSLDAADVTAHNARYDFLWTAGALAFAVGATRLPSRVHPSREITGWPAIALPLGASLFAVATQVYGYFRPLPDAERLLTIAVLLIGIAQIIVSRPRPEAEREGRGPRSGGCGRGAAED</sequence>
<feature type="transmembrane region" description="Helical" evidence="2">
    <location>
        <begin position="273"/>
        <end position="296"/>
    </location>
</feature>
<evidence type="ECO:0000313" key="3">
    <source>
        <dbReference type="EMBL" id="GIF84946.1"/>
    </source>
</evidence>
<feature type="region of interest" description="Disordered" evidence="1">
    <location>
        <begin position="324"/>
        <end position="346"/>
    </location>
</feature>
<comment type="caution">
    <text evidence="3">The sequence shown here is derived from an EMBL/GenBank/DDBJ whole genome shotgun (WGS) entry which is preliminary data.</text>
</comment>
<evidence type="ECO:0000313" key="4">
    <source>
        <dbReference type="Proteomes" id="UP000601223"/>
    </source>
</evidence>
<feature type="transmembrane region" description="Helical" evidence="2">
    <location>
        <begin position="118"/>
        <end position="135"/>
    </location>
</feature>
<accession>A0A8J3JQ93</accession>
<dbReference type="EMBL" id="BONF01000042">
    <property type="protein sequence ID" value="GIF84946.1"/>
    <property type="molecule type" value="Genomic_DNA"/>
</dbReference>
<feature type="compositionally biased region" description="Gly residues" evidence="1">
    <location>
        <begin position="334"/>
        <end position="346"/>
    </location>
</feature>
<name>A0A8J3JQ93_9ACTN</name>
<reference evidence="3 4" key="1">
    <citation type="submission" date="2021-01" db="EMBL/GenBank/DDBJ databases">
        <title>Whole genome shotgun sequence of Catellatospora bangladeshensis NBRC 107357.</title>
        <authorList>
            <person name="Komaki H."/>
            <person name="Tamura T."/>
        </authorList>
    </citation>
    <scope>NUCLEOTIDE SEQUENCE [LARGE SCALE GENOMIC DNA]</scope>
    <source>
        <strain evidence="3 4">NBRC 107357</strain>
    </source>
</reference>
<gene>
    <name evidence="3" type="ORF">Cba03nite_62950</name>
</gene>
<proteinExistence type="predicted"/>
<protein>
    <submittedName>
        <fullName evidence="3">Uncharacterized protein</fullName>
    </submittedName>
</protein>
<keyword evidence="2" id="KW-0812">Transmembrane</keyword>